<evidence type="ECO:0000256" key="1">
    <source>
        <dbReference type="SAM" id="MobiDB-lite"/>
    </source>
</evidence>
<feature type="region of interest" description="Disordered" evidence="1">
    <location>
        <begin position="97"/>
        <end position="242"/>
    </location>
</feature>
<keyword evidence="3" id="KW-1185">Reference proteome</keyword>
<dbReference type="Proteomes" id="UP001151699">
    <property type="component" value="Chromosome A"/>
</dbReference>
<dbReference type="EMBL" id="WJQU01000001">
    <property type="protein sequence ID" value="KAJ6645573.1"/>
    <property type="molecule type" value="Genomic_DNA"/>
</dbReference>
<comment type="caution">
    <text evidence="2">The sequence shown here is derived from an EMBL/GenBank/DDBJ whole genome shotgun (WGS) entry which is preliminary data.</text>
</comment>
<proteinExistence type="predicted"/>
<feature type="compositionally biased region" description="Acidic residues" evidence="1">
    <location>
        <begin position="200"/>
        <end position="227"/>
    </location>
</feature>
<evidence type="ECO:0000313" key="3">
    <source>
        <dbReference type="Proteomes" id="UP001151699"/>
    </source>
</evidence>
<name>A0A9Q0N866_9DIPT</name>
<feature type="compositionally biased region" description="Acidic residues" evidence="1">
    <location>
        <begin position="148"/>
        <end position="192"/>
    </location>
</feature>
<sequence length="311" mass="34808">MEASANVETDLESVSTDKGNDKISETVCLDNDVEKSKIDVSESVECINNGDISDTDTCVGKNNQMEPVSTSKDIVNLNSAIASDKSDEIVDIPLELKDDINTDSHKDSENVYGVDDENLLEEIHSGEFAAVSSPSKENLNTSMQSVELLEEEQDIEEEEEVEEEEEEEEEKGQINDDDPTIILDDDDDDEDERNQRATDDESLTDEESDNEDEESQDITDRDDIDEFDDHKDDDLSTLSSEGDVEVISKVPEKKSLPLRHRNAKTIYKSLVKRSIRASEVLNALTYQGCTIQKNIVNMRITTKADILQSAF</sequence>
<evidence type="ECO:0000313" key="2">
    <source>
        <dbReference type="EMBL" id="KAJ6645573.1"/>
    </source>
</evidence>
<gene>
    <name evidence="2" type="ORF">Bhyg_00779</name>
</gene>
<feature type="compositionally biased region" description="Basic and acidic residues" evidence="1">
    <location>
        <begin position="97"/>
        <end position="109"/>
    </location>
</feature>
<reference evidence="2" key="1">
    <citation type="submission" date="2022-07" db="EMBL/GenBank/DDBJ databases">
        <authorList>
            <person name="Trinca V."/>
            <person name="Uliana J.V.C."/>
            <person name="Torres T.T."/>
            <person name="Ward R.J."/>
            <person name="Monesi N."/>
        </authorList>
    </citation>
    <scope>NUCLEOTIDE SEQUENCE</scope>
    <source>
        <strain evidence="2">HSMRA1968</strain>
        <tissue evidence="2">Whole embryos</tissue>
    </source>
</reference>
<dbReference type="AlphaFoldDB" id="A0A9Q0N866"/>
<organism evidence="2 3">
    <name type="scientific">Pseudolycoriella hygida</name>
    <dbReference type="NCBI Taxonomy" id="35572"/>
    <lineage>
        <taxon>Eukaryota</taxon>
        <taxon>Metazoa</taxon>
        <taxon>Ecdysozoa</taxon>
        <taxon>Arthropoda</taxon>
        <taxon>Hexapoda</taxon>
        <taxon>Insecta</taxon>
        <taxon>Pterygota</taxon>
        <taxon>Neoptera</taxon>
        <taxon>Endopterygota</taxon>
        <taxon>Diptera</taxon>
        <taxon>Nematocera</taxon>
        <taxon>Sciaroidea</taxon>
        <taxon>Sciaridae</taxon>
        <taxon>Pseudolycoriella</taxon>
    </lineage>
</organism>
<accession>A0A9Q0N866</accession>
<protein>
    <submittedName>
        <fullName evidence="2">Uncharacterized protein</fullName>
    </submittedName>
</protein>
<feature type="compositionally biased region" description="Polar residues" evidence="1">
    <location>
        <begin position="132"/>
        <end position="145"/>
    </location>
</feature>